<reference evidence="3" key="2">
    <citation type="journal article" date="2023" name="IMA Fungus">
        <title>Comparative genomic study of the Penicillium genus elucidates a diverse pangenome and 15 lateral gene transfer events.</title>
        <authorList>
            <person name="Petersen C."/>
            <person name="Sorensen T."/>
            <person name="Nielsen M.R."/>
            <person name="Sondergaard T.E."/>
            <person name="Sorensen J.L."/>
            <person name="Fitzpatrick D.A."/>
            <person name="Frisvad J.C."/>
            <person name="Nielsen K.L."/>
        </authorList>
    </citation>
    <scope>NUCLEOTIDE SEQUENCE</scope>
    <source>
        <strain evidence="3">IBT 30069</strain>
    </source>
</reference>
<protein>
    <submittedName>
        <fullName evidence="3">Uncharacterized protein</fullName>
    </submittedName>
</protein>
<gene>
    <name evidence="3" type="ORF">N7456_009399</name>
</gene>
<accession>A0A9W9K551</accession>
<keyword evidence="2" id="KW-0472">Membrane</keyword>
<proteinExistence type="predicted"/>
<feature type="transmembrane region" description="Helical" evidence="2">
    <location>
        <begin position="37"/>
        <end position="57"/>
    </location>
</feature>
<keyword evidence="4" id="KW-1185">Reference proteome</keyword>
<feature type="compositionally biased region" description="Polar residues" evidence="1">
    <location>
        <begin position="313"/>
        <end position="323"/>
    </location>
</feature>
<evidence type="ECO:0000313" key="3">
    <source>
        <dbReference type="EMBL" id="KAJ5093538.1"/>
    </source>
</evidence>
<feature type="compositionally biased region" description="Polar residues" evidence="1">
    <location>
        <begin position="414"/>
        <end position="426"/>
    </location>
</feature>
<reference evidence="3" key="1">
    <citation type="submission" date="2022-11" db="EMBL/GenBank/DDBJ databases">
        <authorList>
            <person name="Petersen C."/>
        </authorList>
    </citation>
    <scope>NUCLEOTIDE SEQUENCE</scope>
    <source>
        <strain evidence="3">IBT 30069</strain>
    </source>
</reference>
<evidence type="ECO:0000313" key="4">
    <source>
        <dbReference type="Proteomes" id="UP001149165"/>
    </source>
</evidence>
<comment type="caution">
    <text evidence="3">The sequence shown here is derived from an EMBL/GenBank/DDBJ whole genome shotgun (WGS) entry which is preliminary data.</text>
</comment>
<feature type="region of interest" description="Disordered" evidence="1">
    <location>
        <begin position="300"/>
        <end position="335"/>
    </location>
</feature>
<feature type="region of interest" description="Disordered" evidence="1">
    <location>
        <begin position="414"/>
        <end position="451"/>
    </location>
</feature>
<feature type="compositionally biased region" description="Basic and acidic residues" evidence="1">
    <location>
        <begin position="192"/>
        <end position="206"/>
    </location>
</feature>
<dbReference type="OrthoDB" id="5346728at2759"/>
<sequence length="740" mass="84863">MAPLAIRQNHSLGPSLPRPHKGPYTKPVDVKTHIDPVVFAELFAGTVGIFILSVLVWKTGHFIRSFTQHRVVGPGKSPTTRYAKTWYGWVTLQTHERNKEFLRGIFSKLRDWTAWKSTRTDYQWAWWDPGQEALEIRRRDRKRLQWLPKFLINYEAPIADDIWNPGPSSECHGALSEIAEVTEATETTEAAEADKSRVAETRKEISEENTNPLGERRLRISSKEENLGILKAQEVNRRRHSRFSAGTSEEIWSDARMHILSSTLSFENEPISNLRDITCVRKDAFLGRHSSIDEETIHLAQFDGPNSPRRTKASQPAARQSHQAPGDHTRQANTFRRGHAMKYRIWSAQMQTKVKRPLLYELRDSSGPPGTPFTENLTNFTSEHSATGDTLERQATAISKNVKGLNGRLPLTVGKSSTLSRGSSAHWSDLRGKKPNYSTVPPRLNRTPQGIYHSRGDLRRSLYELKPATARHSIHDIWRDQEKGRSPYQGHRLSHNRILEDTSSSFKEVSDWELRLLHELDRKLLWLFNEMTPGQKPYHFALLANHWLNRETWLVIDPISRVSNDARRKQGDPRFNVPYPEPELKRRSKYPADVRKRAFTPRIDSWRAAINRQRRISGAQEILKLVELYEDSAEEPPEGHIDPACWILPKPPQGFELSTRQKNAWYEGGAGWQETLEDWQRVSRGYRLHKAVFEGRVNRNRAIELGQRFGGYCRQTLFSLGPGISGSSIATHAIDASIRA</sequence>
<keyword evidence="2" id="KW-0812">Transmembrane</keyword>
<evidence type="ECO:0000256" key="2">
    <source>
        <dbReference type="SAM" id="Phobius"/>
    </source>
</evidence>
<name>A0A9W9K551_9EURO</name>
<keyword evidence="2" id="KW-1133">Transmembrane helix</keyword>
<dbReference type="EMBL" id="JAPQKH010000006">
    <property type="protein sequence ID" value="KAJ5093538.1"/>
    <property type="molecule type" value="Genomic_DNA"/>
</dbReference>
<feature type="region of interest" description="Disordered" evidence="1">
    <location>
        <begin position="186"/>
        <end position="213"/>
    </location>
</feature>
<dbReference type="Proteomes" id="UP001149165">
    <property type="component" value="Unassembled WGS sequence"/>
</dbReference>
<organism evidence="3 4">
    <name type="scientific">Penicillium angulare</name>
    <dbReference type="NCBI Taxonomy" id="116970"/>
    <lineage>
        <taxon>Eukaryota</taxon>
        <taxon>Fungi</taxon>
        <taxon>Dikarya</taxon>
        <taxon>Ascomycota</taxon>
        <taxon>Pezizomycotina</taxon>
        <taxon>Eurotiomycetes</taxon>
        <taxon>Eurotiomycetidae</taxon>
        <taxon>Eurotiales</taxon>
        <taxon>Aspergillaceae</taxon>
        <taxon>Penicillium</taxon>
    </lineage>
</organism>
<feature type="region of interest" description="Disordered" evidence="1">
    <location>
        <begin position="1"/>
        <end position="24"/>
    </location>
</feature>
<evidence type="ECO:0000256" key="1">
    <source>
        <dbReference type="SAM" id="MobiDB-lite"/>
    </source>
</evidence>
<dbReference type="AlphaFoldDB" id="A0A9W9K551"/>